<sequence>MFITYRYYEGFTSVDDNMGTTEKRFIANITLELVRDARLKTRQLARMRQDHSGYVAYHVGLVVGKIREKYKSMLDIYREAQDHRHERMYANIPGIKHDRVEHYFFFFELVRKYELHIDHLVHVLESIPEEEWPGKDGALTDTFHKTQLPYGRRHSKLDQFGYEIDVIKEQHLKRNLRQKFLLRKMGRPVNASTSQKRFTVEELWRATDYAVAEAEF</sequence>
<evidence type="ECO:0000313" key="2">
    <source>
        <dbReference type="Proteomes" id="UP000494106"/>
    </source>
</evidence>
<evidence type="ECO:0000313" key="1">
    <source>
        <dbReference type="EMBL" id="CAB3252174.1"/>
    </source>
</evidence>
<dbReference type="OrthoDB" id="7272807at2759"/>
<dbReference type="Proteomes" id="UP000494106">
    <property type="component" value="Unassembled WGS sequence"/>
</dbReference>
<reference evidence="1 2" key="1">
    <citation type="submission" date="2020-04" db="EMBL/GenBank/DDBJ databases">
        <authorList>
            <person name="Wallbank WR R."/>
            <person name="Pardo Diaz C."/>
            <person name="Kozak K."/>
            <person name="Martin S."/>
            <person name="Jiggins C."/>
            <person name="Moest M."/>
            <person name="Warren A I."/>
            <person name="Byers J.R.P. K."/>
            <person name="Montejo-Kovacevich G."/>
            <person name="Yen C E."/>
        </authorList>
    </citation>
    <scope>NUCLEOTIDE SEQUENCE [LARGE SCALE GENOMIC DNA]</scope>
</reference>
<dbReference type="EMBL" id="CADEBC010000553">
    <property type="protein sequence ID" value="CAB3252174.1"/>
    <property type="molecule type" value="Genomic_DNA"/>
</dbReference>
<organism evidence="1 2">
    <name type="scientific">Arctia plantaginis</name>
    <name type="common">Wood tiger moth</name>
    <name type="synonym">Phalaena plantaginis</name>
    <dbReference type="NCBI Taxonomy" id="874455"/>
    <lineage>
        <taxon>Eukaryota</taxon>
        <taxon>Metazoa</taxon>
        <taxon>Ecdysozoa</taxon>
        <taxon>Arthropoda</taxon>
        <taxon>Hexapoda</taxon>
        <taxon>Insecta</taxon>
        <taxon>Pterygota</taxon>
        <taxon>Neoptera</taxon>
        <taxon>Endopterygota</taxon>
        <taxon>Lepidoptera</taxon>
        <taxon>Glossata</taxon>
        <taxon>Ditrysia</taxon>
        <taxon>Noctuoidea</taxon>
        <taxon>Erebidae</taxon>
        <taxon>Arctiinae</taxon>
        <taxon>Arctia</taxon>
    </lineage>
</organism>
<accession>A0A8S1AZG2</accession>
<proteinExistence type="predicted"/>
<gene>
    <name evidence="1" type="ORF">APLA_LOCUS13331</name>
</gene>
<protein>
    <submittedName>
        <fullName evidence="1">Uncharacterized protein</fullName>
    </submittedName>
</protein>
<keyword evidence="2" id="KW-1185">Reference proteome</keyword>
<comment type="caution">
    <text evidence="1">The sequence shown here is derived from an EMBL/GenBank/DDBJ whole genome shotgun (WGS) entry which is preliminary data.</text>
</comment>
<name>A0A8S1AZG2_ARCPL</name>
<dbReference type="AlphaFoldDB" id="A0A8S1AZG2"/>